<protein>
    <submittedName>
        <fullName evidence="1">Uncharacterized protein</fullName>
    </submittedName>
</protein>
<evidence type="ECO:0000313" key="2">
    <source>
        <dbReference type="Proteomes" id="UP001292094"/>
    </source>
</evidence>
<accession>A0AAE1PET1</accession>
<comment type="caution">
    <text evidence="1">The sequence shown here is derived from an EMBL/GenBank/DDBJ whole genome shotgun (WGS) entry which is preliminary data.</text>
</comment>
<keyword evidence="2" id="KW-1185">Reference proteome</keyword>
<proteinExistence type="predicted"/>
<evidence type="ECO:0000313" key="1">
    <source>
        <dbReference type="EMBL" id="KAK4306221.1"/>
    </source>
</evidence>
<dbReference type="EMBL" id="JAWZYT010002162">
    <property type="protein sequence ID" value="KAK4306221.1"/>
    <property type="molecule type" value="Genomic_DNA"/>
</dbReference>
<dbReference type="Proteomes" id="UP001292094">
    <property type="component" value="Unassembled WGS sequence"/>
</dbReference>
<reference evidence="1" key="1">
    <citation type="submission" date="2023-11" db="EMBL/GenBank/DDBJ databases">
        <title>Genome assemblies of two species of porcelain crab, Petrolisthes cinctipes and Petrolisthes manimaculis (Anomura: Porcellanidae).</title>
        <authorList>
            <person name="Angst P."/>
        </authorList>
    </citation>
    <scope>NUCLEOTIDE SEQUENCE</scope>
    <source>
        <strain evidence="1">PB745_02</strain>
        <tissue evidence="1">Gill</tissue>
    </source>
</reference>
<name>A0AAE1PET1_9EUCA</name>
<organism evidence="1 2">
    <name type="scientific">Petrolisthes manimaculis</name>
    <dbReference type="NCBI Taxonomy" id="1843537"/>
    <lineage>
        <taxon>Eukaryota</taxon>
        <taxon>Metazoa</taxon>
        <taxon>Ecdysozoa</taxon>
        <taxon>Arthropoda</taxon>
        <taxon>Crustacea</taxon>
        <taxon>Multicrustacea</taxon>
        <taxon>Malacostraca</taxon>
        <taxon>Eumalacostraca</taxon>
        <taxon>Eucarida</taxon>
        <taxon>Decapoda</taxon>
        <taxon>Pleocyemata</taxon>
        <taxon>Anomura</taxon>
        <taxon>Galatheoidea</taxon>
        <taxon>Porcellanidae</taxon>
        <taxon>Petrolisthes</taxon>
    </lineage>
</organism>
<sequence length="72" mass="8432">MNMYAERLGDQVRHNCFTVSPEFVSREDPIQLTVSPVNIILKDGEGMWMQQVVAPSKNLRPEERFLMPYVEY</sequence>
<dbReference type="AlphaFoldDB" id="A0AAE1PET1"/>
<gene>
    <name evidence="1" type="ORF">Pmani_021947</name>
</gene>